<dbReference type="Pfam" id="PF00480">
    <property type="entry name" value="ROK"/>
    <property type="match status" value="1"/>
</dbReference>
<accession>A0A498R2K5</accession>
<dbReference type="Proteomes" id="UP000277811">
    <property type="component" value="Unassembled WGS sequence"/>
</dbReference>
<sequence>MSAGEIIVRYLIMLKKFDGSLWKKIICAVACHFKANGSRQRMMRMMNPGNSKYVKRLNRMTVLNIIKQHEPVSRNQLAALTGLTPPAITGIIRELLDLGFVEETGLGNSRGGRRPMKLRLNGKAGYVIGLEVTHFETVIACADLKNEPTDISAYSIDMTEPETGLPQLVQLVNEMMNSAPYKDKKFLGVGVAFPGLLKGSKDLVERSINLGVKWNGFPVKKYLEDQLGLPVFLESNAKAAALAERWYGGGTNCKDLVYVNLGEGISAGVIMDDQIMQGNHGYAGQIGHIVVIEEGPLCNCGNRGCIEAVCGVPALLRKAVAELPLVDERDPLRQIWQTLGRITIHDLVRCAHSEGSYAWTLFQQVGRYVGVAVANLINMYNPEVLFLGGKLSKAADVFLAVLRDTVNSHAFPQIAGTTEIKVSPLGGNQGVIGSCALVLRTLLQLSQAGILDDVSVNSERTPELYNSD</sequence>
<dbReference type="InterPro" id="IPR036388">
    <property type="entry name" value="WH-like_DNA-bd_sf"/>
</dbReference>
<dbReference type="PANTHER" id="PTHR18964">
    <property type="entry name" value="ROK (REPRESSOR, ORF, KINASE) FAMILY"/>
    <property type="match status" value="1"/>
</dbReference>
<dbReference type="AlphaFoldDB" id="A0A498R2K5"/>
<protein>
    <recommendedName>
        <fullName evidence="4">HTH marR-type domain-containing protein</fullName>
    </recommendedName>
</protein>
<dbReference type="Gene3D" id="1.10.10.10">
    <property type="entry name" value="Winged helix-like DNA-binding domain superfamily/Winged helix DNA-binding domain"/>
    <property type="match status" value="1"/>
</dbReference>
<dbReference type="GO" id="GO:0003700">
    <property type="term" value="F:DNA-binding transcription factor activity"/>
    <property type="evidence" value="ECO:0007669"/>
    <property type="project" value="InterPro"/>
</dbReference>
<comment type="similarity">
    <text evidence="2">Belongs to the ROK (NagC/XylR) family.</text>
</comment>
<dbReference type="InterPro" id="IPR043129">
    <property type="entry name" value="ATPase_NBD"/>
</dbReference>
<feature type="domain" description="HTH marR-type" evidence="4">
    <location>
        <begin position="58"/>
        <end position="102"/>
    </location>
</feature>
<organism evidence="5 6">
    <name type="scientific">Lucifera butyrica</name>
    <dbReference type="NCBI Taxonomy" id="1351585"/>
    <lineage>
        <taxon>Bacteria</taxon>
        <taxon>Bacillati</taxon>
        <taxon>Bacillota</taxon>
        <taxon>Negativicutes</taxon>
        <taxon>Veillonellales</taxon>
        <taxon>Veillonellaceae</taxon>
        <taxon>Lucifera</taxon>
    </lineage>
</organism>
<dbReference type="InterPro" id="IPR000835">
    <property type="entry name" value="HTH_MarR-typ"/>
</dbReference>
<comment type="function">
    <text evidence="1">Transcriptional repressor of xylose-utilizing enzymes.</text>
</comment>
<dbReference type="PANTHER" id="PTHR18964:SF149">
    <property type="entry name" value="BIFUNCTIONAL UDP-N-ACETYLGLUCOSAMINE 2-EPIMERASE_N-ACETYLMANNOSAMINE KINASE"/>
    <property type="match status" value="1"/>
</dbReference>
<keyword evidence="3" id="KW-0859">Xylose metabolism</keyword>
<evidence type="ECO:0000313" key="5">
    <source>
        <dbReference type="EMBL" id="VBB05385.1"/>
    </source>
</evidence>
<dbReference type="SUPFAM" id="SSF46785">
    <property type="entry name" value="Winged helix' DNA-binding domain"/>
    <property type="match status" value="1"/>
</dbReference>
<dbReference type="InterPro" id="IPR036390">
    <property type="entry name" value="WH_DNA-bd_sf"/>
</dbReference>
<keyword evidence="6" id="KW-1185">Reference proteome</keyword>
<evidence type="ECO:0000256" key="1">
    <source>
        <dbReference type="ARBA" id="ARBA00002486"/>
    </source>
</evidence>
<proteinExistence type="inferred from homology"/>
<dbReference type="CDD" id="cd24076">
    <property type="entry name" value="ASKHA_ATPase_ROK_BsXylR-like"/>
    <property type="match status" value="1"/>
</dbReference>
<dbReference type="Gene3D" id="3.30.420.40">
    <property type="match status" value="2"/>
</dbReference>
<evidence type="ECO:0000256" key="2">
    <source>
        <dbReference type="ARBA" id="ARBA00006479"/>
    </source>
</evidence>
<keyword evidence="3" id="KW-0119">Carbohydrate metabolism</keyword>
<gene>
    <name evidence="5" type="ORF">LUCI_0594</name>
</gene>
<dbReference type="SUPFAM" id="SSF53067">
    <property type="entry name" value="Actin-like ATPase domain"/>
    <property type="match status" value="1"/>
</dbReference>
<reference evidence="5 6" key="1">
    <citation type="submission" date="2018-06" db="EMBL/GenBank/DDBJ databases">
        <authorList>
            <person name="Strepis N."/>
        </authorList>
    </citation>
    <scope>NUCLEOTIDE SEQUENCE [LARGE SCALE GENOMIC DNA]</scope>
    <source>
        <strain evidence="5">LUCI</strain>
    </source>
</reference>
<name>A0A498R2K5_9FIRM</name>
<dbReference type="EMBL" id="UPPP01000055">
    <property type="protein sequence ID" value="VBB05385.1"/>
    <property type="molecule type" value="Genomic_DNA"/>
</dbReference>
<dbReference type="InterPro" id="IPR000600">
    <property type="entry name" value="ROK"/>
</dbReference>
<evidence type="ECO:0000313" key="6">
    <source>
        <dbReference type="Proteomes" id="UP000277811"/>
    </source>
</evidence>
<dbReference type="Pfam" id="PF01047">
    <property type="entry name" value="MarR"/>
    <property type="match status" value="1"/>
</dbReference>
<evidence type="ECO:0000259" key="4">
    <source>
        <dbReference type="Pfam" id="PF01047"/>
    </source>
</evidence>
<dbReference type="GO" id="GO:0042732">
    <property type="term" value="P:D-xylose metabolic process"/>
    <property type="evidence" value="ECO:0007669"/>
    <property type="project" value="UniProtKB-KW"/>
</dbReference>
<evidence type="ECO:0000256" key="3">
    <source>
        <dbReference type="ARBA" id="ARBA00022629"/>
    </source>
</evidence>